<name>A0A3B0YRV6_9ZZZZ</name>
<dbReference type="PROSITE" id="PS00892">
    <property type="entry name" value="HIT_1"/>
    <property type="match status" value="1"/>
</dbReference>
<dbReference type="InterPro" id="IPR036265">
    <property type="entry name" value="HIT-like_sf"/>
</dbReference>
<dbReference type="Gene3D" id="3.30.428.10">
    <property type="entry name" value="HIT-like"/>
    <property type="match status" value="1"/>
</dbReference>
<evidence type="ECO:0000259" key="1">
    <source>
        <dbReference type="PROSITE" id="PS51084"/>
    </source>
</evidence>
<dbReference type="AlphaFoldDB" id="A0A3B0YRV6"/>
<dbReference type="GO" id="GO:0003824">
    <property type="term" value="F:catalytic activity"/>
    <property type="evidence" value="ECO:0007669"/>
    <property type="project" value="InterPro"/>
</dbReference>
<accession>A0A3B0YRV6</accession>
<dbReference type="InterPro" id="IPR001310">
    <property type="entry name" value="Histidine_triad_HIT"/>
</dbReference>
<dbReference type="EMBL" id="UOFL01000146">
    <property type="protein sequence ID" value="VAW78227.1"/>
    <property type="molecule type" value="Genomic_DNA"/>
</dbReference>
<dbReference type="Pfam" id="PF01230">
    <property type="entry name" value="HIT"/>
    <property type="match status" value="1"/>
</dbReference>
<gene>
    <name evidence="2" type="ORF">MNBD_GAMMA12-1165</name>
</gene>
<feature type="domain" description="HIT" evidence="1">
    <location>
        <begin position="5"/>
        <end position="114"/>
    </location>
</feature>
<dbReference type="PROSITE" id="PS51084">
    <property type="entry name" value="HIT_2"/>
    <property type="match status" value="1"/>
</dbReference>
<organism evidence="2">
    <name type="scientific">hydrothermal vent metagenome</name>
    <dbReference type="NCBI Taxonomy" id="652676"/>
    <lineage>
        <taxon>unclassified sequences</taxon>
        <taxon>metagenomes</taxon>
        <taxon>ecological metagenomes</taxon>
    </lineage>
</organism>
<protein>
    <submittedName>
        <fullName evidence="2">Probable HIT family protein</fullName>
    </submittedName>
</protein>
<dbReference type="InterPro" id="IPR011146">
    <property type="entry name" value="HIT-like"/>
</dbReference>
<dbReference type="InterPro" id="IPR019808">
    <property type="entry name" value="Histidine_triad_CS"/>
</dbReference>
<reference evidence="2" key="1">
    <citation type="submission" date="2018-06" db="EMBL/GenBank/DDBJ databases">
        <authorList>
            <person name="Zhirakovskaya E."/>
        </authorList>
    </citation>
    <scope>NUCLEOTIDE SEQUENCE</scope>
</reference>
<dbReference type="SUPFAM" id="SSF54197">
    <property type="entry name" value="HIT-like"/>
    <property type="match status" value="1"/>
</dbReference>
<dbReference type="PRINTS" id="PR00332">
    <property type="entry name" value="HISTRIAD"/>
</dbReference>
<evidence type="ECO:0000313" key="2">
    <source>
        <dbReference type="EMBL" id="VAW78227.1"/>
    </source>
</evidence>
<dbReference type="PANTHER" id="PTHR23089">
    <property type="entry name" value="HISTIDINE TRIAD HIT PROTEIN"/>
    <property type="match status" value="1"/>
</dbReference>
<dbReference type="CDD" id="cd01276">
    <property type="entry name" value="PKCI_related"/>
    <property type="match status" value="1"/>
</dbReference>
<proteinExistence type="predicted"/>
<sequence length="114" mass="12569">MTDCLFCKIVKGEIPSESIYEDEQVLAFNDINAQAPTHILIIPKKHITTLNDLEDEDVEVAGRLMKVAANLAKEKGFADAGYRVVMNCNQDGGQAVYHIHLHLLAGRRLALPLG</sequence>